<keyword evidence="9" id="KW-0804">Transcription</keyword>
<dbReference type="PANTHER" id="PTHR33238:SF11">
    <property type="entry name" value="TRANSCRIPTIONAL REGULATOR MNTR"/>
    <property type="match status" value="1"/>
</dbReference>
<dbReference type="GO" id="GO:0005737">
    <property type="term" value="C:cytoplasm"/>
    <property type="evidence" value="ECO:0007669"/>
    <property type="project" value="UniProtKB-SubCell"/>
</dbReference>
<evidence type="ECO:0000256" key="6">
    <source>
        <dbReference type="ARBA" id="ARBA00023015"/>
    </source>
</evidence>
<dbReference type="InterPro" id="IPR036388">
    <property type="entry name" value="WH-like_DNA-bd_sf"/>
</dbReference>
<comment type="subunit">
    <text evidence="3">Homodimer.</text>
</comment>
<dbReference type="EMBL" id="CP058561">
    <property type="protein sequence ID" value="QUH28198.1"/>
    <property type="molecule type" value="Genomic_DNA"/>
</dbReference>
<keyword evidence="10" id="KW-0464">Manganese</keyword>
<name>A0A8J8M8J6_9FIRM</name>
<evidence type="ECO:0000256" key="11">
    <source>
        <dbReference type="ARBA" id="ARBA00032593"/>
    </source>
</evidence>
<dbReference type="InterPro" id="IPR036421">
    <property type="entry name" value="Fe_dep_repressor_sf"/>
</dbReference>
<dbReference type="SUPFAM" id="SSF46785">
    <property type="entry name" value="Winged helix' DNA-binding domain"/>
    <property type="match status" value="1"/>
</dbReference>
<evidence type="ECO:0000256" key="9">
    <source>
        <dbReference type="ARBA" id="ARBA00023163"/>
    </source>
</evidence>
<feature type="domain" description="HTH dtxR-type" evidence="12">
    <location>
        <begin position="1"/>
        <end position="58"/>
    </location>
</feature>
<evidence type="ECO:0000259" key="12">
    <source>
        <dbReference type="PROSITE" id="PS50944"/>
    </source>
</evidence>
<dbReference type="GO" id="GO:0003677">
    <property type="term" value="F:DNA binding"/>
    <property type="evidence" value="ECO:0007669"/>
    <property type="project" value="UniProtKB-KW"/>
</dbReference>
<sequence>MEDYLEMIYRICKEENYVRMNQLASNLNVRPSSSTKIVQKLNSIGLVNYEKYGLINLTEKGEKIGEFLYHRHMVIEKFLNIIGVEDSILKDTELMEHYVRPMVLKNIEQFIKFLDSNPGILQKYYEYLKNNNQQF</sequence>
<dbReference type="InterPro" id="IPR036390">
    <property type="entry name" value="WH_DNA-bd_sf"/>
</dbReference>
<protein>
    <recommendedName>
        <fullName evidence="11">Manganese transport regulator</fullName>
    </recommendedName>
</protein>
<evidence type="ECO:0000256" key="10">
    <source>
        <dbReference type="ARBA" id="ARBA00023211"/>
    </source>
</evidence>
<keyword evidence="6" id="KW-0805">Transcription regulation</keyword>
<dbReference type="GO" id="GO:0003700">
    <property type="term" value="F:DNA-binding transcription factor activity"/>
    <property type="evidence" value="ECO:0007669"/>
    <property type="project" value="InterPro"/>
</dbReference>
<keyword evidence="14" id="KW-1185">Reference proteome</keyword>
<organism evidence="13 14">
    <name type="scientific">Vallitalea guaymasensis</name>
    <dbReference type="NCBI Taxonomy" id="1185412"/>
    <lineage>
        <taxon>Bacteria</taxon>
        <taxon>Bacillati</taxon>
        <taxon>Bacillota</taxon>
        <taxon>Clostridia</taxon>
        <taxon>Lachnospirales</taxon>
        <taxon>Vallitaleaceae</taxon>
        <taxon>Vallitalea</taxon>
    </lineage>
</organism>
<comment type="subcellular location">
    <subcellularLocation>
        <location evidence="1">Cytoplasm</location>
    </subcellularLocation>
</comment>
<dbReference type="Pfam" id="PF02742">
    <property type="entry name" value="Fe_dep_repr_C"/>
    <property type="match status" value="1"/>
</dbReference>
<evidence type="ECO:0000313" key="14">
    <source>
        <dbReference type="Proteomes" id="UP000677305"/>
    </source>
</evidence>
<dbReference type="InterPro" id="IPR001367">
    <property type="entry name" value="Fe_dep_repressor"/>
</dbReference>
<dbReference type="SUPFAM" id="SSF47979">
    <property type="entry name" value="Iron-dependent repressor protein, dimerization domain"/>
    <property type="match status" value="1"/>
</dbReference>
<evidence type="ECO:0000256" key="3">
    <source>
        <dbReference type="ARBA" id="ARBA00011738"/>
    </source>
</evidence>
<dbReference type="RefSeq" id="WP_193774385.1">
    <property type="nucleotide sequence ID" value="NZ_CP058561.1"/>
</dbReference>
<dbReference type="AlphaFoldDB" id="A0A8J8M8J6"/>
<dbReference type="Gene3D" id="1.10.60.10">
    <property type="entry name" value="Iron dependent repressor, metal binding and dimerisation domain"/>
    <property type="match status" value="1"/>
</dbReference>
<proteinExistence type="inferred from homology"/>
<accession>A0A8J8M8J6</accession>
<evidence type="ECO:0000256" key="4">
    <source>
        <dbReference type="ARBA" id="ARBA00022490"/>
    </source>
</evidence>
<comment type="similarity">
    <text evidence="2">Belongs to the DtxR/MntR family.</text>
</comment>
<gene>
    <name evidence="13" type="ORF">HYG85_04425</name>
</gene>
<reference evidence="13 14" key="1">
    <citation type="submission" date="2020-07" db="EMBL/GenBank/DDBJ databases">
        <title>Vallitalea guaymasensis genome.</title>
        <authorList>
            <person name="Postec A."/>
        </authorList>
    </citation>
    <scope>NUCLEOTIDE SEQUENCE [LARGE SCALE GENOMIC DNA]</scope>
    <source>
        <strain evidence="13 14">Ra1766G1</strain>
    </source>
</reference>
<evidence type="ECO:0000256" key="2">
    <source>
        <dbReference type="ARBA" id="ARBA00007871"/>
    </source>
</evidence>
<dbReference type="GO" id="GO:0046914">
    <property type="term" value="F:transition metal ion binding"/>
    <property type="evidence" value="ECO:0007669"/>
    <property type="project" value="InterPro"/>
</dbReference>
<evidence type="ECO:0000256" key="5">
    <source>
        <dbReference type="ARBA" id="ARBA00022491"/>
    </source>
</evidence>
<dbReference type="InterPro" id="IPR050536">
    <property type="entry name" value="DtxR_MntR_Metal-Reg"/>
</dbReference>
<keyword evidence="4" id="KW-0963">Cytoplasm</keyword>
<evidence type="ECO:0000256" key="8">
    <source>
        <dbReference type="ARBA" id="ARBA00023159"/>
    </source>
</evidence>
<dbReference type="PROSITE" id="PS50944">
    <property type="entry name" value="HTH_DTXR"/>
    <property type="match status" value="1"/>
</dbReference>
<dbReference type="SMART" id="SM00529">
    <property type="entry name" value="HTH_DTXR"/>
    <property type="match status" value="1"/>
</dbReference>
<keyword evidence="5" id="KW-0678">Repressor</keyword>
<dbReference type="InterPro" id="IPR022689">
    <property type="entry name" value="Iron_dep_repressor"/>
</dbReference>
<keyword evidence="8" id="KW-0010">Activator</keyword>
<keyword evidence="7" id="KW-0238">DNA-binding</keyword>
<evidence type="ECO:0000256" key="1">
    <source>
        <dbReference type="ARBA" id="ARBA00004496"/>
    </source>
</evidence>
<dbReference type="InterPro" id="IPR022687">
    <property type="entry name" value="HTH_DTXR"/>
</dbReference>
<dbReference type="Proteomes" id="UP000677305">
    <property type="component" value="Chromosome"/>
</dbReference>
<evidence type="ECO:0000256" key="7">
    <source>
        <dbReference type="ARBA" id="ARBA00023125"/>
    </source>
</evidence>
<dbReference type="PANTHER" id="PTHR33238">
    <property type="entry name" value="IRON (METAL) DEPENDENT REPRESSOR, DTXR FAMILY"/>
    <property type="match status" value="1"/>
</dbReference>
<dbReference type="KEGG" id="vgu:HYG85_04425"/>
<dbReference type="Gene3D" id="1.10.10.10">
    <property type="entry name" value="Winged helix-like DNA-binding domain superfamily/Winged helix DNA-binding domain"/>
    <property type="match status" value="1"/>
</dbReference>
<evidence type="ECO:0000313" key="13">
    <source>
        <dbReference type="EMBL" id="QUH28198.1"/>
    </source>
</evidence>
<dbReference type="Pfam" id="PF01325">
    <property type="entry name" value="Fe_dep_repress"/>
    <property type="match status" value="1"/>
</dbReference>
<dbReference type="GO" id="GO:0046983">
    <property type="term" value="F:protein dimerization activity"/>
    <property type="evidence" value="ECO:0007669"/>
    <property type="project" value="InterPro"/>
</dbReference>